<evidence type="ECO:0000256" key="1">
    <source>
        <dbReference type="SAM" id="SignalP"/>
    </source>
</evidence>
<dbReference type="RefSeq" id="WP_141634605.1">
    <property type="nucleotide sequence ID" value="NZ_VIGB01000003.1"/>
</dbReference>
<dbReference type="AlphaFoldDB" id="A0A540W4Q5"/>
<dbReference type="Gene3D" id="2.50.20.20">
    <property type="match status" value="1"/>
</dbReference>
<evidence type="ECO:0000313" key="3">
    <source>
        <dbReference type="Proteomes" id="UP000319103"/>
    </source>
</evidence>
<evidence type="ECO:0008006" key="4">
    <source>
        <dbReference type="Google" id="ProtNLM"/>
    </source>
</evidence>
<protein>
    <recommendedName>
        <fullName evidence="4">Lipoprotein</fullName>
    </recommendedName>
</protein>
<comment type="caution">
    <text evidence="2">The sequence shown here is derived from an EMBL/GenBank/DDBJ whole genome shotgun (WGS) entry which is preliminary data.</text>
</comment>
<keyword evidence="3" id="KW-1185">Reference proteome</keyword>
<dbReference type="EMBL" id="VIGB01000003">
    <property type="protein sequence ID" value="TQF04011.1"/>
    <property type="molecule type" value="Genomic_DNA"/>
</dbReference>
<dbReference type="Proteomes" id="UP000319103">
    <property type="component" value="Unassembled WGS sequence"/>
</dbReference>
<organism evidence="2 3">
    <name type="scientific">Kitasatospora acidiphila</name>
    <dbReference type="NCBI Taxonomy" id="2567942"/>
    <lineage>
        <taxon>Bacteria</taxon>
        <taxon>Bacillati</taxon>
        <taxon>Actinomycetota</taxon>
        <taxon>Actinomycetes</taxon>
        <taxon>Kitasatosporales</taxon>
        <taxon>Streptomycetaceae</taxon>
        <taxon>Kitasatospora</taxon>
    </lineage>
</organism>
<accession>A0A540W4Q5</accession>
<dbReference type="PROSITE" id="PS51257">
    <property type="entry name" value="PROKAR_LIPOPROTEIN"/>
    <property type="match status" value="1"/>
</dbReference>
<gene>
    <name evidence="2" type="ORF">E6W39_19470</name>
</gene>
<evidence type="ECO:0000313" key="2">
    <source>
        <dbReference type="EMBL" id="TQF04011.1"/>
    </source>
</evidence>
<feature type="chain" id="PRO_5021997540" description="Lipoprotein" evidence="1">
    <location>
        <begin position="33"/>
        <end position="274"/>
    </location>
</feature>
<feature type="signal peptide" evidence="1">
    <location>
        <begin position="1"/>
        <end position="32"/>
    </location>
</feature>
<keyword evidence="1" id="KW-0732">Signal</keyword>
<name>A0A540W4Q5_9ACTN</name>
<sequence length="274" mass="27094">MRISRTFGVTLSCAAIALAATACGSSAKSSSAAPAASAAAPSAASSDAASSAPSAATSGGPDLATMSADQILKASETALTGAQAVKIDMTIAGTGGDQKAKLATDSRSGCTGTISMPGKGSADVIQDKTKTTYLKPDDTYWASLGGAKAVAALHGKWVSGPVTDPGVAGMVGFCDLKALSSQMDDGTEKPTKGQTTTLNGQPAQTLQVVAADGTKNTLWVSTKGKPYPLQATGGNGTGGTDKITLTDYDVPVTVTAPPADQVIDAAKLKALTGH</sequence>
<reference evidence="2 3" key="1">
    <citation type="submission" date="2019-06" db="EMBL/GenBank/DDBJ databases">
        <title>Description of Kitasatospora acidophila sp. nov. isolated from pine grove soil, and reclassification of Streptomyces novaecaesareae to Kitasatospora novaeceasareae comb. nov.</title>
        <authorList>
            <person name="Kim M.J."/>
        </authorList>
    </citation>
    <scope>NUCLEOTIDE SEQUENCE [LARGE SCALE GENOMIC DNA]</scope>
    <source>
        <strain evidence="2 3">MMS16-CNU292</strain>
    </source>
</reference>
<dbReference type="OrthoDB" id="3745543at2"/>
<proteinExistence type="predicted"/>